<feature type="region of interest" description="Disordered" evidence="1">
    <location>
        <begin position="107"/>
        <end position="172"/>
    </location>
</feature>
<protein>
    <submittedName>
        <fullName evidence="2">Uncharacterized protein</fullName>
    </submittedName>
</protein>
<comment type="caution">
    <text evidence="2">The sequence shown here is derived from an EMBL/GenBank/DDBJ whole genome shotgun (WGS) entry which is preliminary data.</text>
</comment>
<dbReference type="Proteomes" id="UP000005801">
    <property type="component" value="Unassembled WGS sequence"/>
</dbReference>
<dbReference type="STRING" id="391625.PPSIR1_38926"/>
<feature type="compositionally biased region" description="Low complexity" evidence="1">
    <location>
        <begin position="122"/>
        <end position="158"/>
    </location>
</feature>
<dbReference type="EMBL" id="ABCS01000105">
    <property type="protein sequence ID" value="EDM75057.1"/>
    <property type="molecule type" value="Genomic_DNA"/>
</dbReference>
<keyword evidence="3" id="KW-1185">Reference proteome</keyword>
<sequence>MKGELAELRAQTGPDAAARQRMWAELALAGGPEPDLDPEPEPDLGDGGASTGGMEQLGYAAKVVGATASMTAAGLLALRLGVLGVQALAPGDPAVDTELELETHALEEAEPEPEAALEPEGGEPSLEEPSAGRAEPGARPEAPAAKAPAQAELPGAAEDGSAAKGESTGASGSLAAELELLQAAREAPDSASALAQLAEHRRRFPEGQLVDERELLAVERACTSSPSEAQAAAQTLLARGRLGLARVREACPSLELPE</sequence>
<evidence type="ECO:0000313" key="3">
    <source>
        <dbReference type="Proteomes" id="UP000005801"/>
    </source>
</evidence>
<accession>A6GGD6</accession>
<reference evidence="2 3" key="1">
    <citation type="submission" date="2007-06" db="EMBL/GenBank/DDBJ databases">
        <authorList>
            <person name="Shimkets L."/>
            <person name="Ferriera S."/>
            <person name="Johnson J."/>
            <person name="Kravitz S."/>
            <person name="Beeson K."/>
            <person name="Sutton G."/>
            <person name="Rogers Y.-H."/>
            <person name="Friedman R."/>
            <person name="Frazier M."/>
            <person name="Venter J.C."/>
        </authorList>
    </citation>
    <scope>NUCLEOTIDE SEQUENCE [LARGE SCALE GENOMIC DNA]</scope>
    <source>
        <strain evidence="2 3">SIR-1</strain>
    </source>
</reference>
<evidence type="ECO:0000256" key="1">
    <source>
        <dbReference type="SAM" id="MobiDB-lite"/>
    </source>
</evidence>
<dbReference type="AlphaFoldDB" id="A6GGD6"/>
<proteinExistence type="predicted"/>
<feature type="compositionally biased region" description="Acidic residues" evidence="1">
    <location>
        <begin position="108"/>
        <end position="121"/>
    </location>
</feature>
<gene>
    <name evidence="2" type="ORF">PPSIR1_38926</name>
</gene>
<feature type="compositionally biased region" description="Acidic residues" evidence="1">
    <location>
        <begin position="34"/>
        <end position="44"/>
    </location>
</feature>
<evidence type="ECO:0000313" key="2">
    <source>
        <dbReference type="EMBL" id="EDM75057.1"/>
    </source>
</evidence>
<organism evidence="2 3">
    <name type="scientific">Plesiocystis pacifica SIR-1</name>
    <dbReference type="NCBI Taxonomy" id="391625"/>
    <lineage>
        <taxon>Bacteria</taxon>
        <taxon>Pseudomonadati</taxon>
        <taxon>Myxococcota</taxon>
        <taxon>Polyangia</taxon>
        <taxon>Nannocystales</taxon>
        <taxon>Nannocystaceae</taxon>
        <taxon>Plesiocystis</taxon>
    </lineage>
</organism>
<name>A6GGD6_9BACT</name>
<feature type="region of interest" description="Disordered" evidence="1">
    <location>
        <begin position="28"/>
        <end position="54"/>
    </location>
</feature>